<dbReference type="PANTHER" id="PTHR30313:SF2">
    <property type="entry name" value="DNA PRIMASE"/>
    <property type="match status" value="1"/>
</dbReference>
<name>A0ABU0AU38_9FIRM</name>
<dbReference type="SMART" id="SM00400">
    <property type="entry name" value="ZnF_CHCC"/>
    <property type="match status" value="1"/>
</dbReference>
<organism evidence="15 16">
    <name type="scientific">Peptoniphilus koenoeneniae</name>
    <dbReference type="NCBI Taxonomy" id="507751"/>
    <lineage>
        <taxon>Bacteria</taxon>
        <taxon>Bacillati</taxon>
        <taxon>Bacillota</taxon>
        <taxon>Tissierellia</taxon>
        <taxon>Tissierellales</taxon>
        <taxon>Peptoniphilaceae</taxon>
        <taxon>Peptoniphilus</taxon>
    </lineage>
</organism>
<evidence type="ECO:0000259" key="14">
    <source>
        <dbReference type="PROSITE" id="PS50880"/>
    </source>
</evidence>
<keyword evidence="2 12" id="KW-0639">Primosome</keyword>
<dbReference type="PROSITE" id="PS50880">
    <property type="entry name" value="TOPRIM"/>
    <property type="match status" value="1"/>
</dbReference>
<comment type="catalytic activity">
    <reaction evidence="12">
        <text>ssDNA + n NTP = ssDNA/pppN(pN)n-1 hybrid + (n-1) diphosphate.</text>
        <dbReference type="EC" id="2.7.7.101"/>
    </reaction>
</comment>
<proteinExistence type="inferred from homology"/>
<comment type="subunit">
    <text evidence="12">Monomer. Interacts with DnaB.</text>
</comment>
<dbReference type="Gene3D" id="3.40.1360.10">
    <property type="match status" value="1"/>
</dbReference>
<keyword evidence="8 12" id="KW-0862">Zinc</keyword>
<protein>
    <recommendedName>
        <fullName evidence="12 13">DNA primase</fullName>
        <ecNumber evidence="12">2.7.7.101</ecNumber>
    </recommendedName>
</protein>
<dbReference type="InterPro" id="IPR013264">
    <property type="entry name" value="DNAG_N"/>
</dbReference>
<dbReference type="Pfam" id="PF10410">
    <property type="entry name" value="DnaB_bind"/>
    <property type="match status" value="1"/>
</dbReference>
<dbReference type="Pfam" id="PF01807">
    <property type="entry name" value="Zn_ribbon_DnaG"/>
    <property type="match status" value="1"/>
</dbReference>
<keyword evidence="16" id="KW-1185">Reference proteome</keyword>
<dbReference type="PIRSF" id="PIRSF002811">
    <property type="entry name" value="DnaG"/>
    <property type="match status" value="1"/>
</dbReference>
<evidence type="ECO:0000313" key="15">
    <source>
        <dbReference type="EMBL" id="MDQ0274782.1"/>
    </source>
</evidence>
<evidence type="ECO:0000256" key="8">
    <source>
        <dbReference type="ARBA" id="ARBA00022833"/>
    </source>
</evidence>
<evidence type="ECO:0000256" key="7">
    <source>
        <dbReference type="ARBA" id="ARBA00022771"/>
    </source>
</evidence>
<accession>A0ABU0AU38</accession>
<dbReference type="CDD" id="cd03364">
    <property type="entry name" value="TOPRIM_DnaG_primases"/>
    <property type="match status" value="1"/>
</dbReference>
<dbReference type="RefSeq" id="WP_307495023.1">
    <property type="nucleotide sequence ID" value="NZ_JAUSTN010000004.1"/>
</dbReference>
<comment type="domain">
    <text evidence="12">Contains an N-terminal zinc-binding domain, a central core domain that contains the primase activity, and a C-terminal DnaB-binding domain.</text>
</comment>
<dbReference type="InterPro" id="IPR034151">
    <property type="entry name" value="TOPRIM_DnaG_bac"/>
</dbReference>
<dbReference type="EC" id="2.7.7.101" evidence="12"/>
<dbReference type="InterPro" id="IPR006171">
    <property type="entry name" value="TOPRIM_dom"/>
</dbReference>
<dbReference type="NCBIfam" id="TIGR01391">
    <property type="entry name" value="dnaG"/>
    <property type="match status" value="1"/>
</dbReference>
<keyword evidence="7 12" id="KW-0863">Zinc-finger</keyword>
<dbReference type="Gene3D" id="1.10.860.10">
    <property type="entry name" value="DNAb Helicase, Chain A"/>
    <property type="match status" value="1"/>
</dbReference>
<dbReference type="InterPro" id="IPR002694">
    <property type="entry name" value="Znf_CHC2"/>
</dbReference>
<comment type="cofactor">
    <cofactor evidence="12 13">
        <name>Zn(2+)</name>
        <dbReference type="ChEBI" id="CHEBI:29105"/>
    </cofactor>
    <text evidence="12 13">Binds 1 zinc ion per monomer.</text>
</comment>
<dbReference type="EMBL" id="JAUSTN010000004">
    <property type="protein sequence ID" value="MDQ0274782.1"/>
    <property type="molecule type" value="Genomic_DNA"/>
</dbReference>
<evidence type="ECO:0000256" key="3">
    <source>
        <dbReference type="ARBA" id="ARBA00022679"/>
    </source>
</evidence>
<sequence>MSLIINDDVLDEIRSRADIVDLISEYVNLKKRGANYMGLCPFHGEKTPSFSVSPSKQIFHCFGCHAGGDVITFVMKRENMNFREACIFLADKYGIELAESKQNVNYKEETNKRERCYEANKLAALYFMNKLKQNKEALSYLEKRDIQEKTINTFGLGYADDSWDGLKNFLKSKGFTEEELTDYNLISKSDKGRYYDRFRNRIMFPIIDTKKRVLGFGGRVMDKSEPKYLNSRDTIVFHKGKNLYNLNLVSQNSERKRILLVEGYMDVISLYKSGINYSVASLGTALTSDQAKIIKRYGQEVLICYDGDAAGIKATQRAIEILRSEDIAPKIVSLPNNLDPDEYIKKYGKINFELCLKEAKNFMDYKIENIKANFDLNSSLGKSNFTTEVAKLISSLKNPIERDVYITKISSEYKITRQAIMNYISLYSKNYGESKKNKLRSFKTEKKFIKPKRIFSGKNQRELLLIKYALYSSDLYYNLKAKLDLEDFEDPDAKRVFENLDDLYEKKVNDKIGYLLEKKYISESFKRQLDEVMIDTYNADAIIKDLVKAIKINKIEQKRDEILNKIKNFDPKGPSLEDLSKKLTELNNKLKGGLYD</sequence>
<evidence type="ECO:0000313" key="16">
    <source>
        <dbReference type="Proteomes" id="UP001236559"/>
    </source>
</evidence>
<comment type="caution">
    <text evidence="15">The sequence shown here is derived from an EMBL/GenBank/DDBJ whole genome shotgun (WGS) entry which is preliminary data.</text>
</comment>
<reference evidence="15 16" key="1">
    <citation type="submission" date="2023-07" db="EMBL/GenBank/DDBJ databases">
        <title>Genomic Encyclopedia of Type Strains, Phase IV (KMG-IV): sequencing the most valuable type-strain genomes for metagenomic binning, comparative biology and taxonomic classification.</title>
        <authorList>
            <person name="Goeker M."/>
        </authorList>
    </citation>
    <scope>NUCLEOTIDE SEQUENCE [LARGE SCALE GENOMIC DNA]</scope>
    <source>
        <strain evidence="15 16">DSM 22616</strain>
    </source>
</reference>
<dbReference type="InterPro" id="IPR036977">
    <property type="entry name" value="DNA_primase_Znf_CHC2"/>
</dbReference>
<dbReference type="Pfam" id="PF13155">
    <property type="entry name" value="Toprim_2"/>
    <property type="match status" value="1"/>
</dbReference>
<evidence type="ECO:0000256" key="10">
    <source>
        <dbReference type="ARBA" id="ARBA00023125"/>
    </source>
</evidence>
<dbReference type="Proteomes" id="UP001236559">
    <property type="component" value="Unassembled WGS sequence"/>
</dbReference>
<dbReference type="Pfam" id="PF08275">
    <property type="entry name" value="DNAG_N"/>
    <property type="match status" value="1"/>
</dbReference>
<comment type="similarity">
    <text evidence="12 13">Belongs to the DnaG primase family.</text>
</comment>
<evidence type="ECO:0000256" key="2">
    <source>
        <dbReference type="ARBA" id="ARBA00022515"/>
    </source>
</evidence>
<dbReference type="HAMAP" id="MF_00974">
    <property type="entry name" value="DNA_primase_DnaG"/>
    <property type="match status" value="1"/>
</dbReference>
<evidence type="ECO:0000256" key="13">
    <source>
        <dbReference type="PIRNR" id="PIRNR002811"/>
    </source>
</evidence>
<feature type="domain" description="Toprim" evidence="14">
    <location>
        <begin position="256"/>
        <end position="337"/>
    </location>
</feature>
<evidence type="ECO:0000256" key="4">
    <source>
        <dbReference type="ARBA" id="ARBA00022695"/>
    </source>
</evidence>
<dbReference type="InterPro" id="IPR006295">
    <property type="entry name" value="DNA_primase_DnaG"/>
</dbReference>
<dbReference type="SUPFAM" id="SSF57783">
    <property type="entry name" value="Zinc beta-ribbon"/>
    <property type="match status" value="1"/>
</dbReference>
<dbReference type="SMART" id="SM00493">
    <property type="entry name" value="TOPRIM"/>
    <property type="match status" value="1"/>
</dbReference>
<keyword evidence="9" id="KW-0460">Magnesium</keyword>
<keyword evidence="11 12" id="KW-0804">Transcription</keyword>
<feature type="zinc finger region" description="CHC2-type" evidence="12">
    <location>
        <begin position="40"/>
        <end position="64"/>
    </location>
</feature>
<keyword evidence="6 12" id="KW-0479">Metal-binding</keyword>
<dbReference type="Gene3D" id="3.90.580.10">
    <property type="entry name" value="Zinc finger, CHC2-type domain"/>
    <property type="match status" value="1"/>
</dbReference>
<keyword evidence="10 12" id="KW-0238">DNA-binding</keyword>
<comment type="function">
    <text evidence="12 13">RNA polymerase that catalyzes the synthesis of short RNA molecules used as primers for DNA polymerase during DNA replication.</text>
</comment>
<keyword evidence="3 12" id="KW-0808">Transferase</keyword>
<dbReference type="InterPro" id="IPR016136">
    <property type="entry name" value="DNA_helicase_N/primase_C"/>
</dbReference>
<evidence type="ECO:0000256" key="11">
    <source>
        <dbReference type="ARBA" id="ARBA00023163"/>
    </source>
</evidence>
<dbReference type="InterPro" id="IPR030846">
    <property type="entry name" value="DnaG_bac"/>
</dbReference>
<dbReference type="GO" id="GO:0016779">
    <property type="term" value="F:nucleotidyltransferase activity"/>
    <property type="evidence" value="ECO:0007669"/>
    <property type="project" value="UniProtKB-KW"/>
</dbReference>
<gene>
    <name evidence="12" type="primary">dnaG</name>
    <name evidence="15" type="ORF">J2S72_000803</name>
</gene>
<dbReference type="Gene3D" id="3.90.980.10">
    <property type="entry name" value="DNA primase, catalytic core, N-terminal domain"/>
    <property type="match status" value="1"/>
</dbReference>
<dbReference type="SUPFAM" id="SSF56731">
    <property type="entry name" value="DNA primase core"/>
    <property type="match status" value="1"/>
</dbReference>
<dbReference type="InterPro" id="IPR050219">
    <property type="entry name" value="DnaG_primase"/>
</dbReference>
<evidence type="ECO:0000256" key="6">
    <source>
        <dbReference type="ARBA" id="ARBA00022723"/>
    </source>
</evidence>
<evidence type="ECO:0000256" key="12">
    <source>
        <dbReference type="HAMAP-Rule" id="MF_00974"/>
    </source>
</evidence>
<dbReference type="PANTHER" id="PTHR30313">
    <property type="entry name" value="DNA PRIMASE"/>
    <property type="match status" value="1"/>
</dbReference>
<keyword evidence="4 12" id="KW-0548">Nucleotidyltransferase</keyword>
<evidence type="ECO:0000256" key="5">
    <source>
        <dbReference type="ARBA" id="ARBA00022705"/>
    </source>
</evidence>
<keyword evidence="5 12" id="KW-0235">DNA replication</keyword>
<dbReference type="InterPro" id="IPR037068">
    <property type="entry name" value="DNA_primase_core_N_sf"/>
</dbReference>
<dbReference type="InterPro" id="IPR019475">
    <property type="entry name" value="DNA_primase_DnaB-bd"/>
</dbReference>
<evidence type="ECO:0000256" key="1">
    <source>
        <dbReference type="ARBA" id="ARBA00022478"/>
    </source>
</evidence>
<evidence type="ECO:0000256" key="9">
    <source>
        <dbReference type="ARBA" id="ARBA00022842"/>
    </source>
</evidence>
<keyword evidence="1 12" id="KW-0240">DNA-directed RNA polymerase</keyword>